<dbReference type="GO" id="GO:0015031">
    <property type="term" value="P:protein transport"/>
    <property type="evidence" value="ECO:0007669"/>
    <property type="project" value="UniProtKB-KW"/>
</dbReference>
<evidence type="ECO:0000256" key="1">
    <source>
        <dbReference type="ARBA" id="ARBA00004413"/>
    </source>
</evidence>
<dbReference type="AlphaFoldDB" id="A0A5C8P292"/>
<dbReference type="GO" id="GO:0009288">
    <property type="term" value="C:bacterial-type flagellum"/>
    <property type="evidence" value="ECO:0007669"/>
    <property type="project" value="InterPro"/>
</dbReference>
<dbReference type="Pfam" id="PF02050">
    <property type="entry name" value="FliJ"/>
    <property type="match status" value="1"/>
</dbReference>
<accession>A0A5C8P292</accession>
<dbReference type="EMBL" id="VDUW01000001">
    <property type="protein sequence ID" value="TXL67681.1"/>
    <property type="molecule type" value="Genomic_DNA"/>
</dbReference>
<keyword evidence="5" id="KW-1003">Cell membrane</keyword>
<dbReference type="Gene3D" id="1.10.287.1700">
    <property type="match status" value="1"/>
</dbReference>
<dbReference type="GO" id="GO:0044781">
    <property type="term" value="P:bacterial-type flagellum organization"/>
    <property type="evidence" value="ECO:0007669"/>
    <property type="project" value="UniProtKB-KW"/>
</dbReference>
<organism evidence="12 13">
    <name type="scientific">Cerasibacillus terrae</name>
    <dbReference type="NCBI Taxonomy" id="2498845"/>
    <lineage>
        <taxon>Bacteria</taxon>
        <taxon>Bacillati</taxon>
        <taxon>Bacillota</taxon>
        <taxon>Bacilli</taxon>
        <taxon>Bacillales</taxon>
        <taxon>Bacillaceae</taxon>
        <taxon>Cerasibacillus</taxon>
    </lineage>
</organism>
<dbReference type="Proteomes" id="UP000321574">
    <property type="component" value="Unassembled WGS sequence"/>
</dbReference>
<keyword evidence="10" id="KW-1006">Bacterial flagellum protein export</keyword>
<dbReference type="NCBIfam" id="TIGR02473">
    <property type="entry name" value="flagell_FliJ"/>
    <property type="match status" value="1"/>
</dbReference>
<keyword evidence="12" id="KW-0969">Cilium</keyword>
<protein>
    <recommendedName>
        <fullName evidence="3">Flagellar FliJ protein</fullName>
    </recommendedName>
</protein>
<dbReference type="InterPro" id="IPR053716">
    <property type="entry name" value="Flag_assembly_chemotaxis_eff"/>
</dbReference>
<evidence type="ECO:0000256" key="9">
    <source>
        <dbReference type="ARBA" id="ARBA00023136"/>
    </source>
</evidence>
<keyword evidence="13" id="KW-1185">Reference proteome</keyword>
<keyword evidence="6" id="KW-0145">Chemotaxis</keyword>
<keyword evidence="11" id="KW-0175">Coiled coil</keyword>
<reference evidence="12 13" key="1">
    <citation type="submission" date="2019-06" db="EMBL/GenBank/DDBJ databases">
        <title>Cerasibacillus sp. nov., isolated from maize field.</title>
        <authorList>
            <person name="Lin S.-Y."/>
            <person name="Tsai C.-F."/>
            <person name="Young C.-C."/>
        </authorList>
    </citation>
    <scope>NUCLEOTIDE SEQUENCE [LARGE SCALE GENOMIC DNA]</scope>
    <source>
        <strain evidence="12 13">CC-CFT480</strain>
    </source>
</reference>
<keyword evidence="7" id="KW-1005">Bacterial flagellum biogenesis</keyword>
<keyword evidence="4" id="KW-0813">Transport</keyword>
<sequence length="146" mass="17524">MPQQTSLSKLLILREREKDDAQKAYHLSMETFEDVASKLYKLLKRKENVEEEQDTILQTKITIEQLRIQNAYIEKLTKQIAKIQNEVQIARNDMELKQSQLTDAYIEMKKYEKIIELQEEEEKKKIKHNENMAMDEISMRQYISTR</sequence>
<comment type="caution">
    <text evidence="12">The sequence shown here is derived from an EMBL/GenBank/DDBJ whole genome shotgun (WGS) entry which is preliminary data.</text>
</comment>
<keyword evidence="8" id="KW-0653">Protein transport</keyword>
<evidence type="ECO:0000313" key="12">
    <source>
        <dbReference type="EMBL" id="TXL67681.1"/>
    </source>
</evidence>
<keyword evidence="12" id="KW-0966">Cell projection</keyword>
<dbReference type="OrthoDB" id="2968361at2"/>
<dbReference type="RefSeq" id="WP_147665333.1">
    <property type="nucleotide sequence ID" value="NZ_VDUW01000001.1"/>
</dbReference>
<dbReference type="InterPro" id="IPR012823">
    <property type="entry name" value="Flagell_FliJ"/>
</dbReference>
<feature type="coiled-coil region" evidence="11">
    <location>
        <begin position="49"/>
        <end position="121"/>
    </location>
</feature>
<evidence type="ECO:0000256" key="7">
    <source>
        <dbReference type="ARBA" id="ARBA00022795"/>
    </source>
</evidence>
<name>A0A5C8P292_9BACI</name>
<comment type="similarity">
    <text evidence="2">Belongs to the FliJ family.</text>
</comment>
<dbReference type="GO" id="GO:0005886">
    <property type="term" value="C:plasma membrane"/>
    <property type="evidence" value="ECO:0007669"/>
    <property type="project" value="UniProtKB-SubCell"/>
</dbReference>
<evidence type="ECO:0000256" key="5">
    <source>
        <dbReference type="ARBA" id="ARBA00022475"/>
    </source>
</evidence>
<evidence type="ECO:0000256" key="3">
    <source>
        <dbReference type="ARBA" id="ARBA00020392"/>
    </source>
</evidence>
<evidence type="ECO:0000256" key="2">
    <source>
        <dbReference type="ARBA" id="ARBA00010004"/>
    </source>
</evidence>
<evidence type="ECO:0000256" key="10">
    <source>
        <dbReference type="ARBA" id="ARBA00023225"/>
    </source>
</evidence>
<evidence type="ECO:0000313" key="13">
    <source>
        <dbReference type="Proteomes" id="UP000321574"/>
    </source>
</evidence>
<gene>
    <name evidence="12" type="primary">fliJ</name>
    <name evidence="12" type="ORF">FHP05_01305</name>
</gene>
<dbReference type="GO" id="GO:0006935">
    <property type="term" value="P:chemotaxis"/>
    <property type="evidence" value="ECO:0007669"/>
    <property type="project" value="UniProtKB-KW"/>
</dbReference>
<comment type="subcellular location">
    <subcellularLocation>
        <location evidence="1">Cell membrane</location>
        <topology evidence="1">Peripheral membrane protein</topology>
        <orientation evidence="1">Cytoplasmic side</orientation>
    </subcellularLocation>
</comment>
<keyword evidence="12" id="KW-0282">Flagellum</keyword>
<proteinExistence type="inferred from homology"/>
<evidence type="ECO:0000256" key="11">
    <source>
        <dbReference type="SAM" id="Coils"/>
    </source>
</evidence>
<keyword evidence="9" id="KW-0472">Membrane</keyword>
<dbReference type="GO" id="GO:0071973">
    <property type="term" value="P:bacterial-type flagellum-dependent cell motility"/>
    <property type="evidence" value="ECO:0007669"/>
    <property type="project" value="InterPro"/>
</dbReference>
<evidence type="ECO:0000256" key="4">
    <source>
        <dbReference type="ARBA" id="ARBA00022448"/>
    </source>
</evidence>
<evidence type="ECO:0000256" key="8">
    <source>
        <dbReference type="ARBA" id="ARBA00022927"/>
    </source>
</evidence>
<evidence type="ECO:0000256" key="6">
    <source>
        <dbReference type="ARBA" id="ARBA00022500"/>
    </source>
</evidence>